<evidence type="ECO:0000313" key="4">
    <source>
        <dbReference type="Proteomes" id="UP000826195"/>
    </source>
</evidence>
<dbReference type="GO" id="GO:0006511">
    <property type="term" value="P:ubiquitin-dependent protein catabolic process"/>
    <property type="evidence" value="ECO:0007669"/>
    <property type="project" value="InterPro"/>
</dbReference>
<dbReference type="Gene3D" id="1.20.1310.10">
    <property type="entry name" value="Cullin Repeats"/>
    <property type="match status" value="2"/>
</dbReference>
<dbReference type="Proteomes" id="UP000826195">
    <property type="component" value="Unassembled WGS sequence"/>
</dbReference>
<dbReference type="InterPro" id="IPR016159">
    <property type="entry name" value="Cullin_repeat-like_dom_sf"/>
</dbReference>
<evidence type="ECO:0000256" key="1">
    <source>
        <dbReference type="ARBA" id="ARBA00006019"/>
    </source>
</evidence>
<proteinExistence type="inferred from homology"/>
<gene>
    <name evidence="3" type="ORF">KQX54_020547</name>
</gene>
<dbReference type="InterPro" id="IPR001373">
    <property type="entry name" value="Cullin_N"/>
</dbReference>
<protein>
    <recommendedName>
        <fullName evidence="2">Cullin N-terminal domain-containing protein</fullName>
    </recommendedName>
</protein>
<name>A0AAV7I559_COTGL</name>
<dbReference type="EMBL" id="JAHXZJ010002609">
    <property type="protein sequence ID" value="KAH0540924.1"/>
    <property type="molecule type" value="Genomic_DNA"/>
</dbReference>
<dbReference type="Pfam" id="PF00888">
    <property type="entry name" value="Cullin"/>
    <property type="match status" value="1"/>
</dbReference>
<dbReference type="PANTHER" id="PTHR11932">
    <property type="entry name" value="CULLIN"/>
    <property type="match status" value="1"/>
</dbReference>
<evidence type="ECO:0000259" key="2">
    <source>
        <dbReference type="Pfam" id="PF00888"/>
    </source>
</evidence>
<evidence type="ECO:0000313" key="3">
    <source>
        <dbReference type="EMBL" id="KAH0540924.1"/>
    </source>
</evidence>
<reference evidence="3 4" key="1">
    <citation type="journal article" date="2021" name="J. Hered.">
        <title>A chromosome-level genome assembly of the parasitoid wasp, Cotesia glomerata (Hymenoptera: Braconidae).</title>
        <authorList>
            <person name="Pinto B.J."/>
            <person name="Weis J.J."/>
            <person name="Gamble T."/>
            <person name="Ode P.J."/>
            <person name="Paul R."/>
            <person name="Zaspel J.M."/>
        </authorList>
    </citation>
    <scope>NUCLEOTIDE SEQUENCE [LARGE SCALE GENOMIC DNA]</scope>
    <source>
        <strain evidence="3">CgM1</strain>
    </source>
</reference>
<keyword evidence="4" id="KW-1185">Reference proteome</keyword>
<dbReference type="FunFam" id="1.20.1310.10:FF:000001">
    <property type="entry name" value="Cullin 3"/>
    <property type="match status" value="1"/>
</dbReference>
<dbReference type="AlphaFoldDB" id="A0AAV7I559"/>
<dbReference type="InterPro" id="IPR045093">
    <property type="entry name" value="Cullin"/>
</dbReference>
<accession>A0AAV7I559</accession>
<dbReference type="GO" id="GO:0031625">
    <property type="term" value="F:ubiquitin protein ligase binding"/>
    <property type="evidence" value="ECO:0007669"/>
    <property type="project" value="InterPro"/>
</dbReference>
<feature type="domain" description="Cullin N-terminal" evidence="2">
    <location>
        <begin position="23"/>
        <end position="299"/>
    </location>
</feature>
<organism evidence="3 4">
    <name type="scientific">Cotesia glomerata</name>
    <name type="common">Lepidopteran parasitic wasp</name>
    <name type="synonym">Apanteles glomeratus</name>
    <dbReference type="NCBI Taxonomy" id="32391"/>
    <lineage>
        <taxon>Eukaryota</taxon>
        <taxon>Metazoa</taxon>
        <taxon>Ecdysozoa</taxon>
        <taxon>Arthropoda</taxon>
        <taxon>Hexapoda</taxon>
        <taxon>Insecta</taxon>
        <taxon>Pterygota</taxon>
        <taxon>Neoptera</taxon>
        <taxon>Endopterygota</taxon>
        <taxon>Hymenoptera</taxon>
        <taxon>Apocrita</taxon>
        <taxon>Ichneumonoidea</taxon>
        <taxon>Braconidae</taxon>
        <taxon>Microgastrinae</taxon>
        <taxon>Cotesia</taxon>
    </lineage>
</organism>
<dbReference type="SUPFAM" id="SSF74788">
    <property type="entry name" value="Cullin repeat-like"/>
    <property type="match status" value="1"/>
</dbReference>
<comment type="caution">
    <text evidence="3">The sequence shown here is derived from an EMBL/GenBank/DDBJ whole genome shotgun (WGS) entry which is preliminary data.</text>
</comment>
<comment type="similarity">
    <text evidence="1">Belongs to the cullin family.</text>
</comment>
<sequence length="302" mass="35946">MASLQPLCTDAVPSNPLNLDEVWENFRFALDHVYNDRSMSQHRFMELYYQIYNYFYIFVQVKGRPPSRFFDNTAGRMTIYQKLLEYLELHVSRLFQNYSGLKNEDLLNFYLSKWQQYKISSKKFNGICAFMNRQWVYRAFEEGKIKVSDIYQLCLLAWLNFFSVMLCGPVTVAVLQLIERERNGEVLDQNLISGTVQSLIEFGETERFNFPLDGPILHFYEKYFEIYFLEHSEKYYQREASTTFAGYPESEYWNKVQQRLDQERNRAKLYGLPKSTEEKLIEICERALIPKDLESLLAACKI</sequence>